<protein>
    <submittedName>
        <fullName evidence="1">Uncharacterized protein</fullName>
    </submittedName>
</protein>
<sequence length="90" mass="10094">MGARRPIHSADTLTFWNLLYSRGPVWTCTAALKKFKSGRTAPRKGKVIDLPIKKWAGVKAFKSPELLDKGHSGLEFKIPSIWIQTVRNSS</sequence>
<dbReference type="Proteomes" id="UP000887159">
    <property type="component" value="Unassembled WGS sequence"/>
</dbReference>
<evidence type="ECO:0000313" key="1">
    <source>
        <dbReference type="EMBL" id="GFY31366.1"/>
    </source>
</evidence>
<accession>A0A8X7BH08</accession>
<gene>
    <name evidence="1" type="ORF">TNCV_753241</name>
</gene>
<dbReference type="AlphaFoldDB" id="A0A8X7BH08"/>
<dbReference type="EMBL" id="BMAU01021397">
    <property type="protein sequence ID" value="GFY31366.1"/>
    <property type="molecule type" value="Genomic_DNA"/>
</dbReference>
<organism evidence="1 2">
    <name type="scientific">Trichonephila clavipes</name>
    <name type="common">Golden silk orbweaver</name>
    <name type="synonym">Nephila clavipes</name>
    <dbReference type="NCBI Taxonomy" id="2585209"/>
    <lineage>
        <taxon>Eukaryota</taxon>
        <taxon>Metazoa</taxon>
        <taxon>Ecdysozoa</taxon>
        <taxon>Arthropoda</taxon>
        <taxon>Chelicerata</taxon>
        <taxon>Arachnida</taxon>
        <taxon>Araneae</taxon>
        <taxon>Araneomorphae</taxon>
        <taxon>Entelegynae</taxon>
        <taxon>Araneoidea</taxon>
        <taxon>Nephilidae</taxon>
        <taxon>Trichonephila</taxon>
    </lineage>
</organism>
<reference evidence="1" key="1">
    <citation type="submission" date="2020-08" db="EMBL/GenBank/DDBJ databases">
        <title>Multicomponent nature underlies the extraordinary mechanical properties of spider dragline silk.</title>
        <authorList>
            <person name="Kono N."/>
            <person name="Nakamura H."/>
            <person name="Mori M."/>
            <person name="Yoshida Y."/>
            <person name="Ohtoshi R."/>
            <person name="Malay A.D."/>
            <person name="Moran D.A.P."/>
            <person name="Tomita M."/>
            <person name="Numata K."/>
            <person name="Arakawa K."/>
        </authorList>
    </citation>
    <scope>NUCLEOTIDE SEQUENCE</scope>
</reference>
<evidence type="ECO:0000313" key="2">
    <source>
        <dbReference type="Proteomes" id="UP000887159"/>
    </source>
</evidence>
<comment type="caution">
    <text evidence="1">The sequence shown here is derived from an EMBL/GenBank/DDBJ whole genome shotgun (WGS) entry which is preliminary data.</text>
</comment>
<proteinExistence type="predicted"/>
<name>A0A8X7BH08_TRICX</name>
<keyword evidence="2" id="KW-1185">Reference proteome</keyword>